<keyword evidence="3" id="KW-1185">Reference proteome</keyword>
<dbReference type="STRING" id="1387353.BSF38_00387"/>
<dbReference type="SUPFAM" id="SSF51735">
    <property type="entry name" value="NAD(P)-binding Rossmann-fold domains"/>
    <property type="match status" value="1"/>
</dbReference>
<dbReference type="Proteomes" id="UP000186309">
    <property type="component" value="Chromosome"/>
</dbReference>
<proteinExistence type="predicted"/>
<dbReference type="InterPro" id="IPR051783">
    <property type="entry name" value="NAD(P)-dependent_oxidoreduct"/>
</dbReference>
<dbReference type="Gene3D" id="3.40.50.720">
    <property type="entry name" value="NAD(P)-binding Rossmann-like Domain"/>
    <property type="match status" value="1"/>
</dbReference>
<protein>
    <submittedName>
        <fullName evidence="2">3 beta-hydroxysteroid dehydrogenase/Delta 5--&gt;4-isomerase</fullName>
    </submittedName>
</protein>
<evidence type="ECO:0000313" key="3">
    <source>
        <dbReference type="Proteomes" id="UP000186309"/>
    </source>
</evidence>
<organism evidence="2 3">
    <name type="scientific">Paludisphaera borealis</name>
    <dbReference type="NCBI Taxonomy" id="1387353"/>
    <lineage>
        <taxon>Bacteria</taxon>
        <taxon>Pseudomonadati</taxon>
        <taxon>Planctomycetota</taxon>
        <taxon>Planctomycetia</taxon>
        <taxon>Isosphaerales</taxon>
        <taxon>Isosphaeraceae</taxon>
        <taxon>Paludisphaera</taxon>
    </lineage>
</organism>
<dbReference type="KEGG" id="pbor:BSF38_00387"/>
<keyword evidence="2" id="KW-0413">Isomerase</keyword>
<sequence length="340" mass="36336">MSQDIPRPLDPDPAEWPVLVTGAGGFVGGHIARRLAEAGHRVRGLVRRPPVERAGDPAIEWIVGELCDSERVRRALTGVRGVIHSAAWVSLGRDRLGVSRAVNVDATRQLLDEARRVGVERFVFTSTLHTLAAGTPETPADEDAPWNLECVESPYGRSKREAEVFVRAASEGGFTTIVLCPGMVLGARDLKPTSTLLVRIMARHPVVVVSGGGIPIVDASIVALAHRRALVLGEPGARYAVVGEYLGFPALARLVAEVGGWPLMVFVLPNFLERPLKATADIFTWLRLTAEFSGPTVAGGFLHHHVSGVRADRCFGLVHPPAVESVRAALVSVGGGRQGL</sequence>
<dbReference type="PANTHER" id="PTHR48079:SF6">
    <property type="entry name" value="NAD(P)-BINDING DOMAIN-CONTAINING PROTEIN-RELATED"/>
    <property type="match status" value="1"/>
</dbReference>
<dbReference type="InterPro" id="IPR001509">
    <property type="entry name" value="Epimerase_deHydtase"/>
</dbReference>
<dbReference type="Pfam" id="PF01370">
    <property type="entry name" value="Epimerase"/>
    <property type="match status" value="1"/>
</dbReference>
<evidence type="ECO:0000313" key="2">
    <source>
        <dbReference type="EMBL" id="APW58974.1"/>
    </source>
</evidence>
<dbReference type="RefSeq" id="WP_076343215.1">
    <property type="nucleotide sequence ID" value="NZ_CP019082.1"/>
</dbReference>
<dbReference type="InterPro" id="IPR036291">
    <property type="entry name" value="NAD(P)-bd_dom_sf"/>
</dbReference>
<dbReference type="GO" id="GO:0016853">
    <property type="term" value="F:isomerase activity"/>
    <property type="evidence" value="ECO:0007669"/>
    <property type="project" value="UniProtKB-KW"/>
</dbReference>
<evidence type="ECO:0000259" key="1">
    <source>
        <dbReference type="Pfam" id="PF01370"/>
    </source>
</evidence>
<dbReference type="PANTHER" id="PTHR48079">
    <property type="entry name" value="PROTEIN YEEZ"/>
    <property type="match status" value="1"/>
</dbReference>
<feature type="domain" description="NAD-dependent epimerase/dehydratase" evidence="1">
    <location>
        <begin position="18"/>
        <end position="208"/>
    </location>
</feature>
<dbReference type="GO" id="GO:0005737">
    <property type="term" value="C:cytoplasm"/>
    <property type="evidence" value="ECO:0007669"/>
    <property type="project" value="TreeGrafter"/>
</dbReference>
<dbReference type="EMBL" id="CP019082">
    <property type="protein sequence ID" value="APW58974.1"/>
    <property type="molecule type" value="Genomic_DNA"/>
</dbReference>
<gene>
    <name evidence="2" type="ORF">BSF38_00387</name>
</gene>
<reference evidence="3" key="1">
    <citation type="submission" date="2016-12" db="EMBL/GenBank/DDBJ databases">
        <title>Comparative genomics of four Isosphaeraceae planctomycetes: a common pool of plasmids and glycoside hydrolase genes.</title>
        <authorList>
            <person name="Ivanova A."/>
        </authorList>
    </citation>
    <scope>NUCLEOTIDE SEQUENCE [LARGE SCALE GENOMIC DNA]</scope>
    <source>
        <strain evidence="3">PX4</strain>
    </source>
</reference>
<dbReference type="AlphaFoldDB" id="A0A1U7CJ58"/>
<accession>A0A1U7CJ58</accession>
<name>A0A1U7CJ58_9BACT</name>
<dbReference type="GO" id="GO:0004029">
    <property type="term" value="F:aldehyde dehydrogenase (NAD+) activity"/>
    <property type="evidence" value="ECO:0007669"/>
    <property type="project" value="TreeGrafter"/>
</dbReference>